<accession>A0A9W6TER1</accession>
<name>A0A9W6TER1_9STRA</name>
<protein>
    <submittedName>
        <fullName evidence="1">Unnamed protein product</fullName>
    </submittedName>
</protein>
<dbReference type="Proteomes" id="UP001165083">
    <property type="component" value="Unassembled WGS sequence"/>
</dbReference>
<gene>
    <name evidence="1" type="ORF">Plil01_000250800</name>
</gene>
<dbReference type="AlphaFoldDB" id="A0A9W6TER1"/>
<evidence type="ECO:0000313" key="2">
    <source>
        <dbReference type="Proteomes" id="UP001165083"/>
    </source>
</evidence>
<proteinExistence type="predicted"/>
<reference evidence="1" key="1">
    <citation type="submission" date="2023-04" db="EMBL/GenBank/DDBJ databases">
        <title>Phytophthora lilii NBRC 32176.</title>
        <authorList>
            <person name="Ichikawa N."/>
            <person name="Sato H."/>
            <person name="Tonouchi N."/>
        </authorList>
    </citation>
    <scope>NUCLEOTIDE SEQUENCE</scope>
    <source>
        <strain evidence="1">NBRC 32176</strain>
    </source>
</reference>
<dbReference type="EMBL" id="BSXW01000089">
    <property type="protein sequence ID" value="GMF11837.1"/>
    <property type="molecule type" value="Genomic_DNA"/>
</dbReference>
<evidence type="ECO:0000313" key="1">
    <source>
        <dbReference type="EMBL" id="GMF11837.1"/>
    </source>
</evidence>
<keyword evidence="2" id="KW-1185">Reference proteome</keyword>
<organism evidence="1 2">
    <name type="scientific">Phytophthora lilii</name>
    <dbReference type="NCBI Taxonomy" id="2077276"/>
    <lineage>
        <taxon>Eukaryota</taxon>
        <taxon>Sar</taxon>
        <taxon>Stramenopiles</taxon>
        <taxon>Oomycota</taxon>
        <taxon>Peronosporomycetes</taxon>
        <taxon>Peronosporales</taxon>
        <taxon>Peronosporaceae</taxon>
        <taxon>Phytophthora</taxon>
    </lineage>
</organism>
<sequence>MRRQTLRLGHRACRQLNVRLRRGQRRYRQARKALHPRCNFAAVEAFSHEGSALSSSAQHLREIFQHLPSSIMEKCIGFCSTSQFSTIAPVAVCIPWVIFTPRMYSNLAVRLLDVGERTLPGGSPVVVDVEPSRQCAHLRTANWRVSSSVGNNNQVQTAGNEITLVQAAQDNGTTQIF</sequence>
<comment type="caution">
    <text evidence="1">The sequence shown here is derived from an EMBL/GenBank/DDBJ whole genome shotgun (WGS) entry which is preliminary data.</text>
</comment>